<dbReference type="InterPro" id="IPR036390">
    <property type="entry name" value="WH_DNA-bd_sf"/>
</dbReference>
<organism evidence="5 6">
    <name type="scientific">Phytohabitans aurantiacus</name>
    <dbReference type="NCBI Taxonomy" id="3016789"/>
    <lineage>
        <taxon>Bacteria</taxon>
        <taxon>Bacillati</taxon>
        <taxon>Actinomycetota</taxon>
        <taxon>Actinomycetes</taxon>
        <taxon>Micromonosporales</taxon>
        <taxon>Micromonosporaceae</taxon>
    </lineage>
</organism>
<evidence type="ECO:0000313" key="5">
    <source>
        <dbReference type="EMBL" id="GLH98179.1"/>
    </source>
</evidence>
<keyword evidence="3" id="KW-0804">Transcription</keyword>
<name>A0ABQ5QVH5_9ACTN</name>
<evidence type="ECO:0000259" key="4">
    <source>
        <dbReference type="PROSITE" id="PS50949"/>
    </source>
</evidence>
<gene>
    <name evidence="5" type="primary">ytrA_1</name>
    <name evidence="5" type="ORF">Pa4123_34540</name>
</gene>
<sequence length="131" mass="14337">MVIDFHLDRRSGVSTYVQLVQQVKHALRLGLLKPGDRLPTATEVVAALAINPNTVLKAYRELEREGLVSARPGLGTFVERTLGQASPVDRARLRRQLTGWVRSAYAAGMVREDVEALFTAAIRDAAQEGVA</sequence>
<evidence type="ECO:0000256" key="2">
    <source>
        <dbReference type="ARBA" id="ARBA00023125"/>
    </source>
</evidence>
<dbReference type="SUPFAM" id="SSF46785">
    <property type="entry name" value="Winged helix' DNA-binding domain"/>
    <property type="match status" value="1"/>
</dbReference>
<comment type="caution">
    <text evidence="5">The sequence shown here is derived from an EMBL/GenBank/DDBJ whole genome shotgun (WGS) entry which is preliminary data.</text>
</comment>
<dbReference type="PROSITE" id="PS50949">
    <property type="entry name" value="HTH_GNTR"/>
    <property type="match status" value="1"/>
</dbReference>
<dbReference type="Proteomes" id="UP001144280">
    <property type="component" value="Unassembled WGS sequence"/>
</dbReference>
<dbReference type="CDD" id="cd07377">
    <property type="entry name" value="WHTH_GntR"/>
    <property type="match status" value="1"/>
</dbReference>
<evidence type="ECO:0000256" key="1">
    <source>
        <dbReference type="ARBA" id="ARBA00023015"/>
    </source>
</evidence>
<protein>
    <submittedName>
        <fullName evidence="5">GntR family transcriptional regulator</fullName>
    </submittedName>
</protein>
<dbReference type="InterPro" id="IPR000524">
    <property type="entry name" value="Tscrpt_reg_HTH_GntR"/>
</dbReference>
<dbReference type="InterPro" id="IPR036388">
    <property type="entry name" value="WH-like_DNA-bd_sf"/>
</dbReference>
<dbReference type="SMART" id="SM00345">
    <property type="entry name" value="HTH_GNTR"/>
    <property type="match status" value="1"/>
</dbReference>
<reference evidence="5" key="1">
    <citation type="submission" date="2022-12" db="EMBL/GenBank/DDBJ databases">
        <title>New Phytohabitans aurantiacus sp. RD004123 nov., an actinomycete isolated from soil.</title>
        <authorList>
            <person name="Triningsih D.W."/>
            <person name="Harunari E."/>
            <person name="Igarashi Y."/>
        </authorList>
    </citation>
    <scope>NUCLEOTIDE SEQUENCE</scope>
    <source>
        <strain evidence="5">RD004123</strain>
    </source>
</reference>
<accession>A0ABQ5QVH5</accession>
<evidence type="ECO:0000256" key="3">
    <source>
        <dbReference type="ARBA" id="ARBA00023163"/>
    </source>
</evidence>
<keyword evidence="2" id="KW-0238">DNA-binding</keyword>
<keyword evidence="1" id="KW-0805">Transcription regulation</keyword>
<dbReference type="PANTHER" id="PTHR38445">
    <property type="entry name" value="HTH-TYPE TRANSCRIPTIONAL REPRESSOR YTRA"/>
    <property type="match status" value="1"/>
</dbReference>
<dbReference type="Gene3D" id="1.10.10.10">
    <property type="entry name" value="Winged helix-like DNA-binding domain superfamily/Winged helix DNA-binding domain"/>
    <property type="match status" value="1"/>
</dbReference>
<dbReference type="EMBL" id="BSDI01000014">
    <property type="protein sequence ID" value="GLH98179.1"/>
    <property type="molecule type" value="Genomic_DNA"/>
</dbReference>
<dbReference type="Pfam" id="PF00392">
    <property type="entry name" value="GntR"/>
    <property type="match status" value="1"/>
</dbReference>
<keyword evidence="6" id="KW-1185">Reference proteome</keyword>
<evidence type="ECO:0000313" key="6">
    <source>
        <dbReference type="Proteomes" id="UP001144280"/>
    </source>
</evidence>
<feature type="domain" description="HTH gntR-type" evidence="4">
    <location>
        <begin position="13"/>
        <end position="81"/>
    </location>
</feature>
<dbReference type="PANTHER" id="PTHR38445:SF7">
    <property type="entry name" value="GNTR-FAMILY TRANSCRIPTIONAL REGULATOR"/>
    <property type="match status" value="1"/>
</dbReference>
<proteinExistence type="predicted"/>